<evidence type="ECO:0000259" key="2">
    <source>
        <dbReference type="PROSITE" id="PS50882"/>
    </source>
</evidence>
<dbReference type="AlphaFoldDB" id="A0AB34FHS9"/>
<feature type="region of interest" description="Disordered" evidence="1">
    <location>
        <begin position="24"/>
        <end position="63"/>
    </location>
</feature>
<dbReference type="Proteomes" id="UP001163105">
    <property type="component" value="Unassembled WGS sequence"/>
</dbReference>
<feature type="domain" description="YTH" evidence="2">
    <location>
        <begin position="203"/>
        <end position="338"/>
    </location>
</feature>
<gene>
    <name evidence="3" type="primary">YTHDC1</name>
    <name evidence="3" type="ORF">O9K51_08356</name>
</gene>
<dbReference type="EMBL" id="JAQHRD010000007">
    <property type="protein sequence ID" value="KAJ6438954.1"/>
    <property type="molecule type" value="Genomic_DNA"/>
</dbReference>
<dbReference type="GO" id="GO:1990247">
    <property type="term" value="F:N6-methyladenosine-containing RNA reader activity"/>
    <property type="evidence" value="ECO:0007669"/>
    <property type="project" value="TreeGrafter"/>
</dbReference>
<proteinExistence type="predicted"/>
<dbReference type="InterPro" id="IPR045168">
    <property type="entry name" value="YTH_prot"/>
</dbReference>
<dbReference type="Pfam" id="PF04146">
    <property type="entry name" value="YTH"/>
    <property type="match status" value="1"/>
</dbReference>
<feature type="region of interest" description="Disordered" evidence="1">
    <location>
        <begin position="354"/>
        <end position="451"/>
    </location>
</feature>
<keyword evidence="4" id="KW-1185">Reference proteome</keyword>
<dbReference type="PROSITE" id="PS50882">
    <property type="entry name" value="YTH"/>
    <property type="match status" value="1"/>
</dbReference>
<dbReference type="GO" id="GO:0000398">
    <property type="term" value="P:mRNA splicing, via spliceosome"/>
    <property type="evidence" value="ECO:0007669"/>
    <property type="project" value="TreeGrafter"/>
</dbReference>
<evidence type="ECO:0000313" key="4">
    <source>
        <dbReference type="Proteomes" id="UP001163105"/>
    </source>
</evidence>
<accession>A0AB34FHS9</accession>
<feature type="compositionally biased region" description="Basic and acidic residues" evidence="1">
    <location>
        <begin position="394"/>
        <end position="420"/>
    </location>
</feature>
<dbReference type="GO" id="GO:0005654">
    <property type="term" value="C:nucleoplasm"/>
    <property type="evidence" value="ECO:0007669"/>
    <property type="project" value="TreeGrafter"/>
</dbReference>
<feature type="compositionally biased region" description="Acidic residues" evidence="1">
    <location>
        <begin position="34"/>
        <end position="54"/>
    </location>
</feature>
<dbReference type="CDD" id="cd21134">
    <property type="entry name" value="YTH"/>
    <property type="match status" value="1"/>
</dbReference>
<dbReference type="GO" id="GO:0000381">
    <property type="term" value="P:regulation of alternative mRNA splicing, via spliceosome"/>
    <property type="evidence" value="ECO:0007669"/>
    <property type="project" value="TreeGrafter"/>
</dbReference>
<dbReference type="GO" id="GO:0003729">
    <property type="term" value="F:mRNA binding"/>
    <property type="evidence" value="ECO:0007669"/>
    <property type="project" value="TreeGrafter"/>
</dbReference>
<sequence>MERGGTARASSCDKGKLIMSILRGEIPGYGPDAGFDDDDDDDAEDDEDNEDNDEGVSTAVSTAGDSPQLVALLQEDADLRLWLEYTRYFDPAHRERVLEGIKKLRAVEEERDKLLQELQSTAVTSPVSASMGSFTPAPVPSSMTTHAGSTALVPFIASGSIAASFTEDSLSSGVSPLAIRRRVGEGVALAMPKPIARATTQDSRFFLIKCFNTANVYLSQRDGLWVTQAKNSTAFTEAFQQCKSVLLFFSINKSHGFQGVARMTSAPDKSIRKPSWIANINLTAVTPPFRVEWIVKSEVDFDRFADIQNPLNEDRAVVVGRDGQEYPSDVGRTMLAIMKAAPAGNRASILARRAGTGPLASRPGKKGVADHAMSSRPNYQSDGHRAAPQEIEDAPGRSDSPFDKTNRTRTLGDWRQRDATYLESPPSRAQTSSTLALPPSDDPLAFGSDCSPTGQSNMGYLIDV</sequence>
<reference evidence="3" key="1">
    <citation type="submission" date="2023-01" db="EMBL/GenBank/DDBJ databases">
        <title>The growth and conidiation of Purpureocillium lavendulum are regulated by nitrogen source and histone H3K14 acetylation.</title>
        <authorList>
            <person name="Tang P."/>
            <person name="Han J."/>
            <person name="Zhang C."/>
            <person name="Tang P."/>
            <person name="Qi F."/>
            <person name="Zhang K."/>
            <person name="Liang L."/>
        </authorList>
    </citation>
    <scope>NUCLEOTIDE SEQUENCE</scope>
    <source>
        <strain evidence="3">YMF1.00683</strain>
    </source>
</reference>
<name>A0AB34FHS9_9HYPO</name>
<dbReference type="InterPro" id="IPR007275">
    <property type="entry name" value="YTH_domain"/>
</dbReference>
<protein>
    <submittedName>
        <fullName evidence="3">Artemis protein</fullName>
    </submittedName>
</protein>
<evidence type="ECO:0000256" key="1">
    <source>
        <dbReference type="SAM" id="MobiDB-lite"/>
    </source>
</evidence>
<comment type="caution">
    <text evidence="3">The sequence shown here is derived from an EMBL/GenBank/DDBJ whole genome shotgun (WGS) entry which is preliminary data.</text>
</comment>
<dbReference type="Gene3D" id="3.10.590.10">
    <property type="entry name" value="ph1033 like domains"/>
    <property type="match status" value="1"/>
</dbReference>
<dbReference type="PANTHER" id="PTHR12357:SF3">
    <property type="entry name" value="YTH DOMAIN-CONTAINING PROTEIN 1"/>
    <property type="match status" value="1"/>
</dbReference>
<organism evidence="3 4">
    <name type="scientific">Purpureocillium lavendulum</name>
    <dbReference type="NCBI Taxonomy" id="1247861"/>
    <lineage>
        <taxon>Eukaryota</taxon>
        <taxon>Fungi</taxon>
        <taxon>Dikarya</taxon>
        <taxon>Ascomycota</taxon>
        <taxon>Pezizomycotina</taxon>
        <taxon>Sordariomycetes</taxon>
        <taxon>Hypocreomycetidae</taxon>
        <taxon>Hypocreales</taxon>
        <taxon>Ophiocordycipitaceae</taxon>
        <taxon>Purpureocillium</taxon>
    </lineage>
</organism>
<evidence type="ECO:0000313" key="3">
    <source>
        <dbReference type="EMBL" id="KAJ6438954.1"/>
    </source>
</evidence>
<dbReference type="PANTHER" id="PTHR12357">
    <property type="entry name" value="YTH YT521-B HOMOLOGY DOMAIN-CONTAINING"/>
    <property type="match status" value="1"/>
</dbReference>